<proteinExistence type="inferred from homology"/>
<dbReference type="InterPro" id="IPR007167">
    <property type="entry name" value="Fe-transptr_FeoA-like"/>
</dbReference>
<reference evidence="13 14" key="1">
    <citation type="submission" date="2020-05" db="EMBL/GenBank/DDBJ databases">
        <title>Draft genome of xy-202 and genomic insight in genome of the genus Peptostreptococcus.</title>
        <authorList>
            <person name="Zhang Z."/>
        </authorList>
    </citation>
    <scope>NUCLEOTIDE SEQUENCE [LARGE SCALE GENOMIC DNA]</scope>
    <source>
        <strain evidence="13 14">DSM 27025</strain>
    </source>
</reference>
<evidence type="ECO:0000256" key="8">
    <source>
        <dbReference type="ARBA" id="ARBA00023159"/>
    </source>
</evidence>
<dbReference type="InterPro" id="IPR036390">
    <property type="entry name" value="WH_DNA-bd_sf"/>
</dbReference>
<keyword evidence="8" id="KW-0010">Activator</keyword>
<dbReference type="Pfam" id="PF01325">
    <property type="entry name" value="Fe_dep_repress"/>
    <property type="match status" value="1"/>
</dbReference>
<feature type="domain" description="HTH dtxR-type" evidence="12">
    <location>
        <begin position="1"/>
        <end position="61"/>
    </location>
</feature>
<dbReference type="Gene3D" id="1.10.10.10">
    <property type="entry name" value="Winged helix-like DNA-binding domain superfamily/Winged helix DNA-binding domain"/>
    <property type="match status" value="1"/>
</dbReference>
<dbReference type="InterPro" id="IPR050536">
    <property type="entry name" value="DtxR_MntR_Metal-Reg"/>
</dbReference>
<evidence type="ECO:0000256" key="9">
    <source>
        <dbReference type="ARBA" id="ARBA00023163"/>
    </source>
</evidence>
<keyword evidence="6" id="KW-0805">Transcription regulation</keyword>
<evidence type="ECO:0000256" key="10">
    <source>
        <dbReference type="ARBA" id="ARBA00023211"/>
    </source>
</evidence>
<dbReference type="InterPro" id="IPR036421">
    <property type="entry name" value="Fe_dep_repressor_sf"/>
</dbReference>
<comment type="subcellular location">
    <subcellularLocation>
        <location evidence="1">Cytoplasm</location>
    </subcellularLocation>
</comment>
<dbReference type="InterPro" id="IPR022689">
    <property type="entry name" value="Iron_dep_repressor"/>
</dbReference>
<evidence type="ECO:0000256" key="4">
    <source>
        <dbReference type="ARBA" id="ARBA00022490"/>
    </source>
</evidence>
<dbReference type="RefSeq" id="WP_185623353.1">
    <property type="nucleotide sequence ID" value="NZ_JABGBW010000001.1"/>
</dbReference>
<evidence type="ECO:0000256" key="11">
    <source>
        <dbReference type="ARBA" id="ARBA00032593"/>
    </source>
</evidence>
<dbReference type="InterPro" id="IPR036388">
    <property type="entry name" value="WH-like_DNA-bd_sf"/>
</dbReference>
<organism evidence="13 14">
    <name type="scientific">Peptostreptococcus canis</name>
    <dbReference type="NCBI Taxonomy" id="1159213"/>
    <lineage>
        <taxon>Bacteria</taxon>
        <taxon>Bacillati</taxon>
        <taxon>Bacillota</taxon>
        <taxon>Clostridia</taxon>
        <taxon>Peptostreptococcales</taxon>
        <taxon>Peptostreptococcaceae</taxon>
        <taxon>Peptostreptococcus</taxon>
    </lineage>
</organism>
<keyword evidence="9" id="KW-0804">Transcription</keyword>
<dbReference type="PROSITE" id="PS50944">
    <property type="entry name" value="HTH_DTXR"/>
    <property type="match status" value="1"/>
</dbReference>
<keyword evidence="5" id="KW-0678">Repressor</keyword>
<comment type="caution">
    <text evidence="13">The sequence shown here is derived from an EMBL/GenBank/DDBJ whole genome shotgun (WGS) entry which is preliminary data.</text>
</comment>
<dbReference type="PANTHER" id="PTHR33238:SF11">
    <property type="entry name" value="TRANSCRIPTIONAL REGULATOR MNTR"/>
    <property type="match status" value="1"/>
</dbReference>
<name>A0ABR6TJ28_9FIRM</name>
<gene>
    <name evidence="13" type="ORF">HLB29_01305</name>
</gene>
<evidence type="ECO:0000313" key="13">
    <source>
        <dbReference type="EMBL" id="MBC2575320.1"/>
    </source>
</evidence>
<dbReference type="SUPFAM" id="SSF47979">
    <property type="entry name" value="Iron-dependent repressor protein, dimerization domain"/>
    <property type="match status" value="1"/>
</dbReference>
<keyword evidence="4" id="KW-0963">Cytoplasm</keyword>
<keyword evidence="7" id="KW-0238">DNA-binding</keyword>
<dbReference type="EMBL" id="JABGBW010000001">
    <property type="protein sequence ID" value="MBC2575320.1"/>
    <property type="molecule type" value="Genomic_DNA"/>
</dbReference>
<dbReference type="InterPro" id="IPR001367">
    <property type="entry name" value="Fe_dep_repressor"/>
</dbReference>
<dbReference type="SUPFAM" id="SSF46785">
    <property type="entry name" value="Winged helix' DNA-binding domain"/>
    <property type="match status" value="1"/>
</dbReference>
<evidence type="ECO:0000256" key="7">
    <source>
        <dbReference type="ARBA" id="ARBA00023125"/>
    </source>
</evidence>
<dbReference type="InterPro" id="IPR022687">
    <property type="entry name" value="HTH_DTXR"/>
</dbReference>
<dbReference type="Gene3D" id="2.30.30.90">
    <property type="match status" value="1"/>
</dbReference>
<protein>
    <recommendedName>
        <fullName evidence="11">Manganese transport regulator</fullName>
    </recommendedName>
</protein>
<sequence>MNSSWQDYITVIFELNELGCNINNKMISEKLDISPPSVTEMIKKLKSEGLVDGRKSNLFLTEKGVLEAKKIMSKHRLWEYFLKNELGYDWGEVHEEAKALQYSTSDKLMNRLNKYLKEPIACPHGGYIFINSNDDYDKKLISLSNVDEGNRVMIERLADIKDLLEYMDRKKLSLGDFIYVEKIDKYDGSILIRKEDKLEVQIGIIAAKDIFVSEI</sequence>
<evidence type="ECO:0000313" key="14">
    <source>
        <dbReference type="Proteomes" id="UP000713904"/>
    </source>
</evidence>
<evidence type="ECO:0000256" key="3">
    <source>
        <dbReference type="ARBA" id="ARBA00011738"/>
    </source>
</evidence>
<dbReference type="PANTHER" id="PTHR33238">
    <property type="entry name" value="IRON (METAL) DEPENDENT REPRESSOR, DTXR FAMILY"/>
    <property type="match status" value="1"/>
</dbReference>
<dbReference type="Pfam" id="PF02742">
    <property type="entry name" value="Fe_dep_repr_C"/>
    <property type="match status" value="1"/>
</dbReference>
<dbReference type="SMART" id="SM00529">
    <property type="entry name" value="HTH_DTXR"/>
    <property type="match status" value="1"/>
</dbReference>
<comment type="subunit">
    <text evidence="3">Homodimer.</text>
</comment>
<evidence type="ECO:0000256" key="6">
    <source>
        <dbReference type="ARBA" id="ARBA00023015"/>
    </source>
</evidence>
<evidence type="ECO:0000256" key="5">
    <source>
        <dbReference type="ARBA" id="ARBA00022491"/>
    </source>
</evidence>
<evidence type="ECO:0000259" key="12">
    <source>
        <dbReference type="PROSITE" id="PS50944"/>
    </source>
</evidence>
<accession>A0ABR6TJ28</accession>
<dbReference type="InterPro" id="IPR038157">
    <property type="entry name" value="FeoA_core_dom"/>
</dbReference>
<evidence type="ECO:0000256" key="2">
    <source>
        <dbReference type="ARBA" id="ARBA00007871"/>
    </source>
</evidence>
<dbReference type="Proteomes" id="UP000713904">
    <property type="component" value="Unassembled WGS sequence"/>
</dbReference>
<evidence type="ECO:0000256" key="1">
    <source>
        <dbReference type="ARBA" id="ARBA00004496"/>
    </source>
</evidence>
<keyword evidence="10" id="KW-0464">Manganese</keyword>
<keyword evidence="14" id="KW-1185">Reference proteome</keyword>
<dbReference type="Pfam" id="PF04023">
    <property type="entry name" value="FeoA"/>
    <property type="match status" value="1"/>
</dbReference>
<comment type="similarity">
    <text evidence="2">Belongs to the DtxR/MntR family.</text>
</comment>